<comment type="caution">
    <text evidence="1">The sequence shown here is derived from an EMBL/GenBank/DDBJ whole genome shotgun (WGS) entry which is preliminary data.</text>
</comment>
<organism evidence="1 2">
    <name type="scientific">Agrobacterium fabrum</name>
    <dbReference type="NCBI Taxonomy" id="1176649"/>
    <lineage>
        <taxon>Bacteria</taxon>
        <taxon>Pseudomonadati</taxon>
        <taxon>Pseudomonadota</taxon>
        <taxon>Alphaproteobacteria</taxon>
        <taxon>Hyphomicrobiales</taxon>
        <taxon>Rhizobiaceae</taxon>
        <taxon>Rhizobium/Agrobacterium group</taxon>
        <taxon>Agrobacterium</taxon>
        <taxon>Agrobacterium tumefaciens complex</taxon>
    </lineage>
</organism>
<dbReference type="SUPFAM" id="SSF51695">
    <property type="entry name" value="PLC-like phosphodiesterases"/>
    <property type="match status" value="1"/>
</dbReference>
<dbReference type="SMR" id="A0A7Y0T338"/>
<dbReference type="EMBL" id="FNEW01000005">
    <property type="protein sequence ID" value="SDK21268.1"/>
    <property type="molecule type" value="Genomic_DNA"/>
</dbReference>
<dbReference type="Pfam" id="PF03009">
    <property type="entry name" value="GDPD"/>
    <property type="match status" value="1"/>
</dbReference>
<dbReference type="PROSITE" id="PS51704">
    <property type="entry name" value="GP_PDE"/>
    <property type="match status" value="1"/>
</dbReference>
<dbReference type="Gene3D" id="3.20.20.190">
    <property type="entry name" value="Phosphatidylinositol (PI) phosphodiesterase"/>
    <property type="match status" value="1"/>
</dbReference>
<proteinExistence type="predicted"/>
<dbReference type="Proteomes" id="UP000198917">
    <property type="component" value="Unassembled WGS sequence"/>
</dbReference>
<dbReference type="PANTHER" id="PTHR46211:SF14">
    <property type="entry name" value="GLYCEROPHOSPHODIESTER PHOSPHODIESTERASE"/>
    <property type="match status" value="1"/>
</dbReference>
<sequence>MTKIVSHRGANRFAPENTFAAADLALQQGADYIELDVRESADGVLYVIHDETLDRTTNGTGPVGHMLSSEIDTLDAGGWFDDRFKGAIVPRLDAYLEHLRGRAGVYIELKYCDPAKVAALVRHLGMVRDTFYFSFSEEMRQGLQSIAPEFRRMMTLDIAKSPSLVGAVHHASIIEITPAQMRRPGIIEASRKAGLEIMVYYGGDDMAVHREIATSDVDYINLDRPDLFAAVRSGMAELLLASNSSSTC</sequence>
<dbReference type="OMA" id="IELKYCD"/>
<dbReference type="CDD" id="cd08566">
    <property type="entry name" value="GDPD_AtGDE_like"/>
    <property type="match status" value="1"/>
</dbReference>
<dbReference type="GeneID" id="1136086"/>
<evidence type="ECO:0000313" key="1">
    <source>
        <dbReference type="EMBL" id="SDK21268.1"/>
    </source>
</evidence>
<protein>
    <submittedName>
        <fullName evidence="1">Glycerophosphoryl diester phosphodiesterase</fullName>
    </submittedName>
</protein>
<reference evidence="1 2" key="1">
    <citation type="submission" date="2016-10" db="EMBL/GenBank/DDBJ databases">
        <authorList>
            <person name="Varghese N."/>
            <person name="Submissions S."/>
        </authorList>
    </citation>
    <scope>NUCLEOTIDE SEQUENCE [LARGE SCALE GENOMIC DNA]</scope>
    <source>
        <strain evidence="1 2">PDC82</strain>
    </source>
</reference>
<dbReference type="InterPro" id="IPR030395">
    <property type="entry name" value="GP_PDE_dom"/>
</dbReference>
<dbReference type="AlphaFoldDB" id="A0A7Y0T338"/>
<evidence type="ECO:0000313" key="2">
    <source>
        <dbReference type="Proteomes" id="UP000198917"/>
    </source>
</evidence>
<dbReference type="GO" id="GO:0008081">
    <property type="term" value="F:phosphoric diester hydrolase activity"/>
    <property type="evidence" value="ECO:0007669"/>
    <property type="project" value="InterPro"/>
</dbReference>
<gene>
    <name evidence="1" type="ORF">SAMN05428983_4259</name>
</gene>
<dbReference type="RefSeq" id="WP_010973645.1">
    <property type="nucleotide sequence ID" value="NZ_CP067028.1"/>
</dbReference>
<dbReference type="GO" id="GO:0006629">
    <property type="term" value="P:lipid metabolic process"/>
    <property type="evidence" value="ECO:0007669"/>
    <property type="project" value="InterPro"/>
</dbReference>
<dbReference type="InterPro" id="IPR017946">
    <property type="entry name" value="PLC-like_Pdiesterase_TIM-brl"/>
</dbReference>
<accession>A0A7Y0T338</accession>
<dbReference type="PANTHER" id="PTHR46211">
    <property type="entry name" value="GLYCEROPHOSPHORYL DIESTER PHOSPHODIESTERASE"/>
    <property type="match status" value="1"/>
</dbReference>
<name>A0A7Y0T338_9HYPH</name>